<keyword evidence="3" id="KW-1185">Reference proteome</keyword>
<proteinExistence type="predicted"/>
<comment type="caution">
    <text evidence="2">The sequence shown here is derived from an EMBL/GenBank/DDBJ whole genome shotgun (WGS) entry which is preliminary data.</text>
</comment>
<dbReference type="SUPFAM" id="SSF53067">
    <property type="entry name" value="Actin-like ATPase domain"/>
    <property type="match status" value="2"/>
</dbReference>
<evidence type="ECO:0000313" key="3">
    <source>
        <dbReference type="Proteomes" id="UP001232445"/>
    </source>
</evidence>
<dbReference type="PANTHER" id="PTHR11735">
    <property type="entry name" value="TRNA N6-ADENOSINE THREONYLCARBAMOYLTRANSFERASE"/>
    <property type="match status" value="1"/>
</dbReference>
<dbReference type="CDD" id="cd24032">
    <property type="entry name" value="ASKHA_NBD_TsaB"/>
    <property type="match status" value="1"/>
</dbReference>
<dbReference type="PANTHER" id="PTHR11735:SF11">
    <property type="entry name" value="TRNA THREONYLCARBAMOYLADENOSINE BIOSYNTHESIS PROTEIN TSAB"/>
    <property type="match status" value="1"/>
</dbReference>
<dbReference type="RefSeq" id="WP_307342086.1">
    <property type="nucleotide sequence ID" value="NZ_JAUSUQ010000014.1"/>
</dbReference>
<dbReference type="NCBIfam" id="TIGR03725">
    <property type="entry name" value="T6A_YeaZ"/>
    <property type="match status" value="1"/>
</dbReference>
<dbReference type="InterPro" id="IPR043129">
    <property type="entry name" value="ATPase_NBD"/>
</dbReference>
<evidence type="ECO:0000313" key="2">
    <source>
        <dbReference type="EMBL" id="MDQ0340444.1"/>
    </source>
</evidence>
<accession>A0ABU0CX24</accession>
<dbReference type="InterPro" id="IPR022496">
    <property type="entry name" value="T6A_TsaB"/>
</dbReference>
<gene>
    <name evidence="2" type="ORF">J2S00_003259</name>
</gene>
<dbReference type="Pfam" id="PF00814">
    <property type="entry name" value="TsaD"/>
    <property type="match status" value="1"/>
</dbReference>
<dbReference type="EMBL" id="JAUSUQ010000014">
    <property type="protein sequence ID" value="MDQ0340444.1"/>
    <property type="molecule type" value="Genomic_DNA"/>
</dbReference>
<name>A0ABU0CX24_9BACI</name>
<dbReference type="Gene3D" id="3.30.420.40">
    <property type="match status" value="2"/>
</dbReference>
<dbReference type="InterPro" id="IPR000905">
    <property type="entry name" value="Gcp-like_dom"/>
</dbReference>
<feature type="domain" description="Gcp-like" evidence="1">
    <location>
        <begin position="31"/>
        <end position="228"/>
    </location>
</feature>
<dbReference type="Proteomes" id="UP001232445">
    <property type="component" value="Unassembled WGS sequence"/>
</dbReference>
<evidence type="ECO:0000259" key="1">
    <source>
        <dbReference type="Pfam" id="PF00814"/>
    </source>
</evidence>
<reference evidence="2 3" key="1">
    <citation type="submission" date="2023-07" db="EMBL/GenBank/DDBJ databases">
        <title>Genomic Encyclopedia of Type Strains, Phase IV (KMG-IV): sequencing the most valuable type-strain genomes for metagenomic binning, comparative biology and taxonomic classification.</title>
        <authorList>
            <person name="Goeker M."/>
        </authorList>
    </citation>
    <scope>NUCLEOTIDE SEQUENCE [LARGE SCALE GENOMIC DNA]</scope>
    <source>
        <strain evidence="2 3">DSM 17740</strain>
    </source>
</reference>
<protein>
    <submittedName>
        <fullName evidence="2">tRNA threonylcarbamoyladenosine biosynthesis protein TsaB</fullName>
    </submittedName>
</protein>
<sequence>MKILAIDTSTWALAIGVTDNGRLLGEFNTYVQKNHSLRLMPAIEQLLAGLDLKPSALDLVAVAHGPGSYTGVRIGVTTAKTLAWSLERPILGLSSLQAVAQNRADFKGFIIPVFDARREHVYGGVYKSEGGLVTPVVHDRIQPLGVFLKEIMAIGEGPLLFIGEGVGVHRDAIREQLGTQAGFAARTDNFARGRSLAELAWHYREKASGNVHAFAPQYLQLAEAEKKWLEKQESC</sequence>
<organism evidence="2 3">
    <name type="scientific">Caldalkalibacillus uzonensis</name>
    <dbReference type="NCBI Taxonomy" id="353224"/>
    <lineage>
        <taxon>Bacteria</taxon>
        <taxon>Bacillati</taxon>
        <taxon>Bacillota</taxon>
        <taxon>Bacilli</taxon>
        <taxon>Bacillales</taxon>
        <taxon>Bacillaceae</taxon>
        <taxon>Caldalkalibacillus</taxon>
    </lineage>
</organism>